<evidence type="ECO:0000313" key="3">
    <source>
        <dbReference type="EnsemblPlants" id="AES93733"/>
    </source>
</evidence>
<sequence length="87" mass="9877">MSTPAQPAGENTEPISAHVLMRSSRVTGQSGNGFFGRIDSGGEFKHHPEKFQKQSKTREESRSESQYINQQKLATESWDLRRKRKGK</sequence>
<dbReference type="EMBL" id="CM001221">
    <property type="protein sequence ID" value="AES93733.1"/>
    <property type="molecule type" value="Genomic_DNA"/>
</dbReference>
<gene>
    <name evidence="2" type="ordered locus">MTR_5g006880</name>
</gene>
<reference evidence="2 4" key="2">
    <citation type="journal article" date="2014" name="BMC Genomics">
        <title>An improved genome release (version Mt4.0) for the model legume Medicago truncatula.</title>
        <authorList>
            <person name="Tang H."/>
            <person name="Krishnakumar V."/>
            <person name="Bidwell S."/>
            <person name="Rosen B."/>
            <person name="Chan A."/>
            <person name="Zhou S."/>
            <person name="Gentzbittel L."/>
            <person name="Childs K.L."/>
            <person name="Yandell M."/>
            <person name="Gundlach H."/>
            <person name="Mayer K.F."/>
            <person name="Schwartz D.C."/>
            <person name="Town C.D."/>
        </authorList>
    </citation>
    <scope>GENOME REANNOTATION</scope>
    <source>
        <strain evidence="3 4">cv. Jemalong A17</strain>
    </source>
</reference>
<keyword evidence="4" id="KW-1185">Reference proteome</keyword>
<accession>G7K3T0</accession>
<evidence type="ECO:0000256" key="1">
    <source>
        <dbReference type="SAM" id="MobiDB-lite"/>
    </source>
</evidence>
<evidence type="ECO:0000313" key="2">
    <source>
        <dbReference type="EMBL" id="AES93733.1"/>
    </source>
</evidence>
<protein>
    <submittedName>
        <fullName evidence="2 3">Uncharacterized protein</fullName>
    </submittedName>
</protein>
<feature type="region of interest" description="Disordered" evidence="1">
    <location>
        <begin position="22"/>
        <end position="70"/>
    </location>
</feature>
<evidence type="ECO:0000313" key="4">
    <source>
        <dbReference type="Proteomes" id="UP000002051"/>
    </source>
</evidence>
<dbReference type="AlphaFoldDB" id="G7K3T0"/>
<dbReference type="Proteomes" id="UP000002051">
    <property type="component" value="Chromosome 5"/>
</dbReference>
<proteinExistence type="predicted"/>
<dbReference type="EnsemblPlants" id="AES93733">
    <property type="protein sequence ID" value="AES93733"/>
    <property type="gene ID" value="MTR_5g006880"/>
</dbReference>
<reference evidence="3" key="3">
    <citation type="submission" date="2015-04" db="UniProtKB">
        <authorList>
            <consortium name="EnsemblPlants"/>
        </authorList>
    </citation>
    <scope>IDENTIFICATION</scope>
    <source>
        <strain evidence="3">cv. Jemalong A17</strain>
    </source>
</reference>
<feature type="compositionally biased region" description="Basic and acidic residues" evidence="1">
    <location>
        <begin position="40"/>
        <end position="63"/>
    </location>
</feature>
<dbReference type="PaxDb" id="3880-AES93733"/>
<dbReference type="HOGENOM" id="CLU_2486801_0_0_1"/>
<reference evidence="2 4" key="1">
    <citation type="journal article" date="2011" name="Nature">
        <title>The Medicago genome provides insight into the evolution of rhizobial symbioses.</title>
        <authorList>
            <person name="Young N.D."/>
            <person name="Debelle F."/>
            <person name="Oldroyd G.E."/>
            <person name="Geurts R."/>
            <person name="Cannon S.B."/>
            <person name="Udvardi M.K."/>
            <person name="Benedito V.A."/>
            <person name="Mayer K.F."/>
            <person name="Gouzy J."/>
            <person name="Schoof H."/>
            <person name="Van de Peer Y."/>
            <person name="Proost S."/>
            <person name="Cook D.R."/>
            <person name="Meyers B.C."/>
            <person name="Spannagl M."/>
            <person name="Cheung F."/>
            <person name="De Mita S."/>
            <person name="Krishnakumar V."/>
            <person name="Gundlach H."/>
            <person name="Zhou S."/>
            <person name="Mudge J."/>
            <person name="Bharti A.K."/>
            <person name="Murray J.D."/>
            <person name="Naoumkina M.A."/>
            <person name="Rosen B."/>
            <person name="Silverstein K.A."/>
            <person name="Tang H."/>
            <person name="Rombauts S."/>
            <person name="Zhao P.X."/>
            <person name="Zhou P."/>
            <person name="Barbe V."/>
            <person name="Bardou P."/>
            <person name="Bechner M."/>
            <person name="Bellec A."/>
            <person name="Berger A."/>
            <person name="Berges H."/>
            <person name="Bidwell S."/>
            <person name="Bisseling T."/>
            <person name="Choisne N."/>
            <person name="Couloux A."/>
            <person name="Denny R."/>
            <person name="Deshpande S."/>
            <person name="Dai X."/>
            <person name="Doyle J.J."/>
            <person name="Dudez A.M."/>
            <person name="Farmer A.D."/>
            <person name="Fouteau S."/>
            <person name="Franken C."/>
            <person name="Gibelin C."/>
            <person name="Gish J."/>
            <person name="Goldstein S."/>
            <person name="Gonzalez A.J."/>
            <person name="Green P.J."/>
            <person name="Hallab A."/>
            <person name="Hartog M."/>
            <person name="Hua A."/>
            <person name="Humphray S.J."/>
            <person name="Jeong D.H."/>
            <person name="Jing Y."/>
            <person name="Jocker A."/>
            <person name="Kenton S.M."/>
            <person name="Kim D.J."/>
            <person name="Klee K."/>
            <person name="Lai H."/>
            <person name="Lang C."/>
            <person name="Lin S."/>
            <person name="Macmil S.L."/>
            <person name="Magdelenat G."/>
            <person name="Matthews L."/>
            <person name="McCorrison J."/>
            <person name="Monaghan E.L."/>
            <person name="Mun J.H."/>
            <person name="Najar F.Z."/>
            <person name="Nicholson C."/>
            <person name="Noirot C."/>
            <person name="O'Bleness M."/>
            <person name="Paule C.R."/>
            <person name="Poulain J."/>
            <person name="Prion F."/>
            <person name="Qin B."/>
            <person name="Qu C."/>
            <person name="Retzel E.F."/>
            <person name="Riddle C."/>
            <person name="Sallet E."/>
            <person name="Samain S."/>
            <person name="Samson N."/>
            <person name="Sanders I."/>
            <person name="Saurat O."/>
            <person name="Scarpelli C."/>
            <person name="Schiex T."/>
            <person name="Segurens B."/>
            <person name="Severin A.J."/>
            <person name="Sherrier D.J."/>
            <person name="Shi R."/>
            <person name="Sims S."/>
            <person name="Singer S.R."/>
            <person name="Sinharoy S."/>
            <person name="Sterck L."/>
            <person name="Viollet A."/>
            <person name="Wang B.B."/>
            <person name="Wang K."/>
            <person name="Wang M."/>
            <person name="Wang X."/>
            <person name="Warfsmann J."/>
            <person name="Weissenbach J."/>
            <person name="White D.D."/>
            <person name="White J.D."/>
            <person name="Wiley G.B."/>
            <person name="Wincker P."/>
            <person name="Xing Y."/>
            <person name="Yang L."/>
            <person name="Yao Z."/>
            <person name="Ying F."/>
            <person name="Zhai J."/>
            <person name="Zhou L."/>
            <person name="Zuber A."/>
            <person name="Denarie J."/>
            <person name="Dixon R.A."/>
            <person name="May G.D."/>
            <person name="Schwartz D.C."/>
            <person name="Rogers J."/>
            <person name="Quetier F."/>
            <person name="Town C.D."/>
            <person name="Roe B.A."/>
        </authorList>
    </citation>
    <scope>NUCLEOTIDE SEQUENCE [LARGE SCALE GENOMIC DNA]</scope>
    <source>
        <strain evidence="2">A17</strain>
        <strain evidence="3 4">cv. Jemalong A17</strain>
    </source>
</reference>
<name>G7K3T0_MEDTR</name>
<organism evidence="2 4">
    <name type="scientific">Medicago truncatula</name>
    <name type="common">Barrel medic</name>
    <name type="synonym">Medicago tribuloides</name>
    <dbReference type="NCBI Taxonomy" id="3880"/>
    <lineage>
        <taxon>Eukaryota</taxon>
        <taxon>Viridiplantae</taxon>
        <taxon>Streptophyta</taxon>
        <taxon>Embryophyta</taxon>
        <taxon>Tracheophyta</taxon>
        <taxon>Spermatophyta</taxon>
        <taxon>Magnoliopsida</taxon>
        <taxon>eudicotyledons</taxon>
        <taxon>Gunneridae</taxon>
        <taxon>Pentapetalae</taxon>
        <taxon>rosids</taxon>
        <taxon>fabids</taxon>
        <taxon>Fabales</taxon>
        <taxon>Fabaceae</taxon>
        <taxon>Papilionoideae</taxon>
        <taxon>50 kb inversion clade</taxon>
        <taxon>NPAAA clade</taxon>
        <taxon>Hologalegina</taxon>
        <taxon>IRL clade</taxon>
        <taxon>Trifolieae</taxon>
        <taxon>Medicago</taxon>
    </lineage>
</organism>